<dbReference type="AlphaFoldDB" id="A0AAU9UU25"/>
<reference evidence="8" key="1">
    <citation type="submission" date="2022-03" db="EMBL/GenBank/DDBJ databases">
        <authorList>
            <person name="Tunstrom K."/>
        </authorList>
    </citation>
    <scope>NUCLEOTIDE SEQUENCE</scope>
</reference>
<evidence type="ECO:0000256" key="4">
    <source>
        <dbReference type="ARBA" id="ARBA00023163"/>
    </source>
</evidence>
<gene>
    <name evidence="8" type="ORF">EEDITHA_LOCUS17466</name>
</gene>
<comment type="caution">
    <text evidence="8">The sequence shown here is derived from an EMBL/GenBank/DDBJ whole genome shotgun (WGS) entry which is preliminary data.</text>
</comment>
<dbReference type="PANTHER" id="PTHR21411">
    <property type="entry name" value="APONTIC"/>
    <property type="match status" value="1"/>
</dbReference>
<keyword evidence="4" id="KW-0804">Transcription</keyword>
<proteinExistence type="predicted"/>
<organism evidence="8 9">
    <name type="scientific">Euphydryas editha</name>
    <name type="common">Edith's checkerspot</name>
    <dbReference type="NCBI Taxonomy" id="104508"/>
    <lineage>
        <taxon>Eukaryota</taxon>
        <taxon>Metazoa</taxon>
        <taxon>Ecdysozoa</taxon>
        <taxon>Arthropoda</taxon>
        <taxon>Hexapoda</taxon>
        <taxon>Insecta</taxon>
        <taxon>Pterygota</taxon>
        <taxon>Neoptera</taxon>
        <taxon>Endopterygota</taxon>
        <taxon>Lepidoptera</taxon>
        <taxon>Glossata</taxon>
        <taxon>Ditrysia</taxon>
        <taxon>Papilionoidea</taxon>
        <taxon>Nymphalidae</taxon>
        <taxon>Nymphalinae</taxon>
        <taxon>Euphydryas</taxon>
    </lineage>
</organism>
<dbReference type="InterPro" id="IPR028002">
    <property type="entry name" value="Myb_DNA-bind_5"/>
</dbReference>
<name>A0AAU9UU25_EUPED</name>
<dbReference type="PANTHER" id="PTHR21411:SF0">
    <property type="entry name" value="REGULATORY PROTEIN ZESTE"/>
    <property type="match status" value="1"/>
</dbReference>
<feature type="region of interest" description="Disordered" evidence="6">
    <location>
        <begin position="173"/>
        <end position="204"/>
    </location>
</feature>
<comment type="subunit">
    <text evidence="1">Self-associates forming complexes of several hundred monomers.</text>
</comment>
<keyword evidence="9" id="KW-1185">Reference proteome</keyword>
<evidence type="ECO:0000256" key="2">
    <source>
        <dbReference type="ARBA" id="ARBA00016807"/>
    </source>
</evidence>
<keyword evidence="3" id="KW-0805">Transcription regulation</keyword>
<evidence type="ECO:0000313" key="8">
    <source>
        <dbReference type="EMBL" id="CAH2102895.1"/>
    </source>
</evidence>
<protein>
    <recommendedName>
        <fullName evidence="2">Regulatory protein zeste</fullName>
    </recommendedName>
</protein>
<evidence type="ECO:0000259" key="7">
    <source>
        <dbReference type="Pfam" id="PF13873"/>
    </source>
</evidence>
<dbReference type="Pfam" id="PF13873">
    <property type="entry name" value="Myb_DNA-bind_5"/>
    <property type="match status" value="1"/>
</dbReference>
<comment type="function">
    <text evidence="5">Involved in transvection phenomena (= synapsis-dependent gene expression), where the synaptic pairing of chromosomes carrying genes with which zeste interacts influences the expression of these genes. Zeste binds to DNA and stimulates transcription from a nearby promoter.</text>
</comment>
<evidence type="ECO:0000313" key="9">
    <source>
        <dbReference type="Proteomes" id="UP001153954"/>
    </source>
</evidence>
<dbReference type="EMBL" id="CAKOGL010000025">
    <property type="protein sequence ID" value="CAH2102895.1"/>
    <property type="molecule type" value="Genomic_DNA"/>
</dbReference>
<evidence type="ECO:0000256" key="6">
    <source>
        <dbReference type="SAM" id="MobiDB-lite"/>
    </source>
</evidence>
<feature type="domain" description="Myb/SANT-like DNA-binding" evidence="7">
    <location>
        <begin position="41"/>
        <end position="121"/>
    </location>
</feature>
<accession>A0AAU9UU25</accession>
<evidence type="ECO:0000256" key="5">
    <source>
        <dbReference type="ARBA" id="ARBA00025466"/>
    </source>
</evidence>
<dbReference type="Proteomes" id="UP001153954">
    <property type="component" value="Unassembled WGS sequence"/>
</dbReference>
<evidence type="ECO:0000256" key="3">
    <source>
        <dbReference type="ARBA" id="ARBA00023015"/>
    </source>
</evidence>
<sequence>MLKTVILDVECIVCNKTLQKIKHDPNEASRTMGKITNRRSRTPNWSLDEKQYLLELIKDNKKVVVTKNNNGPNHSEEKDVAWNEILRQLIAKFGTKFSGFSIKKVKTQWQNMKRIAREEITLNGAAFQKYTRQSLEVCHILDLIKHDNVKNENEPIVSTDIVIKSENIDEDLSQPSCSGVNTISRENSNEKPNQTTVIESSRSSISDHTNIIDVDNETLEDTNKKKSFETTKKSFFEDNILNTFPFHRELQEFIKFSATEKQLKMESLKEERQVVRAMRETAELNKIIAEQKLKHFLWIKKQEMA</sequence>
<evidence type="ECO:0000256" key="1">
    <source>
        <dbReference type="ARBA" id="ARBA00011764"/>
    </source>
</evidence>